<keyword evidence="3" id="KW-0690">Ribosome biogenesis</keyword>
<organism evidence="9">
    <name type="scientific">marine sediment metagenome</name>
    <dbReference type="NCBI Taxonomy" id="412755"/>
    <lineage>
        <taxon>unclassified sequences</taxon>
        <taxon>metagenomes</taxon>
        <taxon>ecological metagenomes</taxon>
    </lineage>
</organism>
<evidence type="ECO:0000256" key="2">
    <source>
        <dbReference type="ARBA" id="ARBA00020953"/>
    </source>
</evidence>
<dbReference type="NCBIfam" id="TIGR03594">
    <property type="entry name" value="GTPase_EngA"/>
    <property type="match status" value="1"/>
</dbReference>
<evidence type="ECO:0000256" key="7">
    <source>
        <dbReference type="ARBA" id="ARBA00032345"/>
    </source>
</evidence>
<dbReference type="FunFam" id="3.40.50.300:FF:000057">
    <property type="entry name" value="GTPase Der"/>
    <property type="match status" value="1"/>
</dbReference>
<evidence type="ECO:0000313" key="9">
    <source>
        <dbReference type="EMBL" id="KKL85854.1"/>
    </source>
</evidence>
<feature type="domain" description="EngA-type G" evidence="8">
    <location>
        <begin position="3"/>
        <end position="167"/>
    </location>
</feature>
<evidence type="ECO:0000256" key="6">
    <source>
        <dbReference type="ARBA" id="ARBA00023134"/>
    </source>
</evidence>
<dbReference type="PRINTS" id="PR00326">
    <property type="entry name" value="GTP1OBG"/>
</dbReference>
<evidence type="ECO:0000256" key="1">
    <source>
        <dbReference type="ARBA" id="ARBA00008279"/>
    </source>
</evidence>
<dbReference type="CDD" id="cd01894">
    <property type="entry name" value="EngA1"/>
    <property type="match status" value="1"/>
</dbReference>
<name>A0A0F9FHJ7_9ZZZZ</name>
<evidence type="ECO:0000256" key="3">
    <source>
        <dbReference type="ARBA" id="ARBA00022517"/>
    </source>
</evidence>
<dbReference type="InterPro" id="IPR016484">
    <property type="entry name" value="GTPase_Der"/>
</dbReference>
<keyword evidence="6" id="KW-0342">GTP-binding</keyword>
<keyword evidence="4" id="KW-0677">Repeat</keyword>
<dbReference type="Gene3D" id="3.40.50.300">
    <property type="entry name" value="P-loop containing nucleotide triphosphate hydrolases"/>
    <property type="match status" value="2"/>
</dbReference>
<dbReference type="SUPFAM" id="SSF52540">
    <property type="entry name" value="P-loop containing nucleoside triphosphate hydrolases"/>
    <property type="match status" value="2"/>
</dbReference>
<dbReference type="InterPro" id="IPR031166">
    <property type="entry name" value="G_ENGA"/>
</dbReference>
<dbReference type="InterPro" id="IPR005225">
    <property type="entry name" value="Small_GTP-bd"/>
</dbReference>
<dbReference type="AlphaFoldDB" id="A0A0F9FHJ7"/>
<dbReference type="EMBL" id="LAZR01021283">
    <property type="protein sequence ID" value="KKL85854.1"/>
    <property type="molecule type" value="Genomic_DNA"/>
</dbReference>
<dbReference type="InterPro" id="IPR027417">
    <property type="entry name" value="P-loop_NTPase"/>
</dbReference>
<keyword evidence="5" id="KW-0547">Nucleotide-binding</keyword>
<sequence>MKPIIAIVGRPNVGKSTLFNRITHTRTALVDNLPGVTRDRQYADATWDDVEFILVDTGGFIEKDEDDLAQQIRFQIDQAIEDADVILLVLDGKTGVSPYDKDMIDLLRSGGRPTFYAVNKIDGEEQELNLYDFYRLGIDKLYPVSAEHGYGVPDFLDDLTADLSKLFSASSSDKAGEIIKIAVVGKPNSGKSSLINRILGKARVLVSDTPGTTRDSIDSLCKINKKPYLLIDTAGIRRKGRVSKKLEKFSILKALKSLERCDVALVIIDANEGITE</sequence>
<dbReference type="InterPro" id="IPR006073">
    <property type="entry name" value="GTP-bd"/>
</dbReference>
<comment type="caution">
    <text evidence="9">The sequence shown here is derived from an EMBL/GenBank/DDBJ whole genome shotgun (WGS) entry which is preliminary data.</text>
</comment>
<dbReference type="PANTHER" id="PTHR43834:SF6">
    <property type="entry name" value="GTPASE DER"/>
    <property type="match status" value="1"/>
</dbReference>
<evidence type="ECO:0000256" key="5">
    <source>
        <dbReference type="ARBA" id="ARBA00022741"/>
    </source>
</evidence>
<dbReference type="PANTHER" id="PTHR43834">
    <property type="entry name" value="GTPASE DER"/>
    <property type="match status" value="1"/>
</dbReference>
<dbReference type="PROSITE" id="PS51712">
    <property type="entry name" value="G_ENGA"/>
    <property type="match status" value="1"/>
</dbReference>
<reference evidence="9" key="1">
    <citation type="journal article" date="2015" name="Nature">
        <title>Complex archaea that bridge the gap between prokaryotes and eukaryotes.</title>
        <authorList>
            <person name="Spang A."/>
            <person name="Saw J.H."/>
            <person name="Jorgensen S.L."/>
            <person name="Zaremba-Niedzwiedzka K."/>
            <person name="Martijn J."/>
            <person name="Lind A.E."/>
            <person name="van Eijk R."/>
            <person name="Schleper C."/>
            <person name="Guy L."/>
            <person name="Ettema T.J."/>
        </authorList>
    </citation>
    <scope>NUCLEOTIDE SEQUENCE</scope>
</reference>
<dbReference type="NCBIfam" id="TIGR00231">
    <property type="entry name" value="small_GTP"/>
    <property type="match status" value="2"/>
</dbReference>
<feature type="non-terminal residue" evidence="9">
    <location>
        <position position="276"/>
    </location>
</feature>
<accession>A0A0F9FHJ7</accession>
<dbReference type="GO" id="GO:0005525">
    <property type="term" value="F:GTP binding"/>
    <property type="evidence" value="ECO:0007669"/>
    <property type="project" value="UniProtKB-KW"/>
</dbReference>
<dbReference type="GO" id="GO:0043022">
    <property type="term" value="F:ribosome binding"/>
    <property type="evidence" value="ECO:0007669"/>
    <property type="project" value="TreeGrafter"/>
</dbReference>
<comment type="similarity">
    <text evidence="1">Belongs to the TRAFAC class TrmE-Era-EngA-EngB-Septin-like GTPase superfamily. EngA (Der) GTPase family.</text>
</comment>
<proteinExistence type="inferred from homology"/>
<evidence type="ECO:0000259" key="8">
    <source>
        <dbReference type="PROSITE" id="PS51712"/>
    </source>
</evidence>
<evidence type="ECO:0000256" key="4">
    <source>
        <dbReference type="ARBA" id="ARBA00022737"/>
    </source>
</evidence>
<gene>
    <name evidence="9" type="ORF">LCGC14_1950550</name>
</gene>
<dbReference type="Pfam" id="PF01926">
    <property type="entry name" value="MMR_HSR1"/>
    <property type="match status" value="2"/>
</dbReference>
<protein>
    <recommendedName>
        <fullName evidence="2">GTPase Der</fullName>
    </recommendedName>
    <alternativeName>
        <fullName evidence="7">GTP-binding protein EngA</fullName>
    </alternativeName>
</protein>
<dbReference type="GO" id="GO:0042254">
    <property type="term" value="P:ribosome biogenesis"/>
    <property type="evidence" value="ECO:0007669"/>
    <property type="project" value="UniProtKB-KW"/>
</dbReference>